<dbReference type="Proteomes" id="UP000747542">
    <property type="component" value="Unassembled WGS sequence"/>
</dbReference>
<feature type="non-terminal residue" evidence="1">
    <location>
        <position position="1"/>
    </location>
</feature>
<sequence>MVKTTLYFNRPETSSVNNFYLKIIHIHYGVSRKTENLAEKQQSCEEAGLITYA</sequence>
<proteinExistence type="predicted"/>
<dbReference type="EMBL" id="JAHLQT010023937">
    <property type="protein sequence ID" value="KAG7165698.1"/>
    <property type="molecule type" value="Genomic_DNA"/>
</dbReference>
<organism evidence="1 2">
    <name type="scientific">Homarus americanus</name>
    <name type="common">American lobster</name>
    <dbReference type="NCBI Taxonomy" id="6706"/>
    <lineage>
        <taxon>Eukaryota</taxon>
        <taxon>Metazoa</taxon>
        <taxon>Ecdysozoa</taxon>
        <taxon>Arthropoda</taxon>
        <taxon>Crustacea</taxon>
        <taxon>Multicrustacea</taxon>
        <taxon>Malacostraca</taxon>
        <taxon>Eumalacostraca</taxon>
        <taxon>Eucarida</taxon>
        <taxon>Decapoda</taxon>
        <taxon>Pleocyemata</taxon>
        <taxon>Astacidea</taxon>
        <taxon>Nephropoidea</taxon>
        <taxon>Nephropidae</taxon>
        <taxon>Homarus</taxon>
    </lineage>
</organism>
<reference evidence="1" key="1">
    <citation type="journal article" date="2021" name="Sci. Adv.">
        <title>The American lobster genome reveals insights on longevity, neural, and immune adaptations.</title>
        <authorList>
            <person name="Polinski J.M."/>
            <person name="Zimin A.V."/>
            <person name="Clark K.F."/>
            <person name="Kohn A.B."/>
            <person name="Sadowski N."/>
            <person name="Timp W."/>
            <person name="Ptitsyn A."/>
            <person name="Khanna P."/>
            <person name="Romanova D.Y."/>
            <person name="Williams P."/>
            <person name="Greenwood S.J."/>
            <person name="Moroz L.L."/>
            <person name="Walt D.R."/>
            <person name="Bodnar A.G."/>
        </authorList>
    </citation>
    <scope>NUCLEOTIDE SEQUENCE</scope>
    <source>
        <strain evidence="1">GMGI-L3</strain>
    </source>
</reference>
<gene>
    <name evidence="1" type="ORF">Hamer_G023598</name>
</gene>
<keyword evidence="2" id="KW-1185">Reference proteome</keyword>
<evidence type="ECO:0000313" key="2">
    <source>
        <dbReference type="Proteomes" id="UP000747542"/>
    </source>
</evidence>
<dbReference type="AlphaFoldDB" id="A0A8J5MVU3"/>
<name>A0A8J5MVU3_HOMAM</name>
<comment type="caution">
    <text evidence="1">The sequence shown here is derived from an EMBL/GenBank/DDBJ whole genome shotgun (WGS) entry which is preliminary data.</text>
</comment>
<evidence type="ECO:0000313" key="1">
    <source>
        <dbReference type="EMBL" id="KAG7165698.1"/>
    </source>
</evidence>
<protein>
    <submittedName>
        <fullName evidence="1">Uncharacterized protein</fullName>
    </submittedName>
</protein>
<accession>A0A8J5MVU3</accession>